<dbReference type="Pfam" id="PF23793">
    <property type="entry name" value="LysC"/>
    <property type="match status" value="1"/>
</dbReference>
<dbReference type="AlphaFoldDB" id="A0AAI9DCP3"/>
<evidence type="ECO:0000313" key="1">
    <source>
        <dbReference type="EMBL" id="EMJ5134490.1"/>
    </source>
</evidence>
<dbReference type="EMBL" id="ABMABF030000006">
    <property type="protein sequence ID" value="EMJ5134490.1"/>
    <property type="molecule type" value="Genomic_DNA"/>
</dbReference>
<dbReference type="InterPro" id="IPR058979">
    <property type="entry name" value="LysC-like"/>
</dbReference>
<reference evidence="1" key="1">
    <citation type="submission" date="2024-02" db="EMBL/GenBank/DDBJ databases">
        <authorList>
            <consortium name="Clinical and Environmental Microbiology Branch: Whole genome sequencing antimicrobial resistance pathogens in the healthcare setting"/>
        </authorList>
    </citation>
    <scope>NUCLEOTIDE SEQUENCE</scope>
    <source>
        <strain evidence="1">2021GO-0154</strain>
    </source>
</reference>
<comment type="caution">
    <text evidence="1">The sequence shown here is derived from an EMBL/GenBank/DDBJ whole genome shotgun (WGS) entry which is preliminary data.</text>
</comment>
<name>A0AAI9DCP3_PROST</name>
<gene>
    <name evidence="1" type="ORF">RG298_002224</name>
</gene>
<accession>A0AAI9DCP3</accession>
<sequence length="83" mass="9461">MLLTGCANTHKEYIQIPQVSIPDYLFNDCLPPIIPSELTWGESLLLNQTLLTVIELCNLDKKALKLIEQQRQTLSNIQLPNKK</sequence>
<protein>
    <submittedName>
        <fullName evidence="1">Peptidase</fullName>
    </submittedName>
</protein>
<proteinExistence type="predicted"/>
<organism evidence="1">
    <name type="scientific">Providencia stuartii</name>
    <dbReference type="NCBI Taxonomy" id="588"/>
    <lineage>
        <taxon>Bacteria</taxon>
        <taxon>Pseudomonadati</taxon>
        <taxon>Pseudomonadota</taxon>
        <taxon>Gammaproteobacteria</taxon>
        <taxon>Enterobacterales</taxon>
        <taxon>Morganellaceae</taxon>
        <taxon>Providencia</taxon>
    </lineage>
</organism>